<evidence type="ECO:0000313" key="3">
    <source>
        <dbReference type="EMBL" id="GFP38788.1"/>
    </source>
</evidence>
<dbReference type="Proteomes" id="UP000569018">
    <property type="component" value="Unassembled WGS sequence"/>
</dbReference>
<dbReference type="AlphaFoldDB" id="A0A6V8PWM8"/>
<proteinExistence type="predicted"/>
<organism evidence="2 4">
    <name type="scientific">Candidatus Hakubella thermalkaliphila</name>
    <dbReference type="NCBI Taxonomy" id="2754717"/>
    <lineage>
        <taxon>Bacteria</taxon>
        <taxon>Bacillati</taxon>
        <taxon>Actinomycetota</taxon>
        <taxon>Actinomycetota incertae sedis</taxon>
        <taxon>Candidatus Hakubellales</taxon>
        <taxon>Candidatus Hakubellaceae</taxon>
        <taxon>Candidatus Hakubella</taxon>
    </lineage>
</organism>
<evidence type="ECO:0000313" key="6">
    <source>
        <dbReference type="Proteomes" id="UP000588083"/>
    </source>
</evidence>
<dbReference type="EMBL" id="BLSD01000016">
    <property type="protein sequence ID" value="GFP38788.1"/>
    <property type="molecule type" value="Genomic_DNA"/>
</dbReference>
<dbReference type="Proteomes" id="UP000588083">
    <property type="component" value="Unassembled WGS sequence"/>
</dbReference>
<gene>
    <name evidence="1" type="ORF">HKBW3S34_01517</name>
    <name evidence="2" type="ORF">HKBW3S44_00626</name>
    <name evidence="3" type="ORF">HKBW3S47_00489</name>
</gene>
<name>A0A6V8PWM8_9ACTN</name>
<evidence type="ECO:0008006" key="7">
    <source>
        <dbReference type="Google" id="ProtNLM"/>
    </source>
</evidence>
<dbReference type="Proteomes" id="UP000561271">
    <property type="component" value="Unassembled WGS sequence"/>
</dbReference>
<evidence type="ECO:0000313" key="1">
    <source>
        <dbReference type="EMBL" id="GFP30597.1"/>
    </source>
</evidence>
<dbReference type="EMBL" id="BLRZ01000081">
    <property type="protein sequence ID" value="GFP30597.1"/>
    <property type="molecule type" value="Genomic_DNA"/>
</dbReference>
<protein>
    <recommendedName>
        <fullName evidence="7">Nucleotidyl transferase AbiEii toxin, Type IV TA system</fullName>
    </recommendedName>
</protein>
<accession>A0A6V8PWM8</accession>
<keyword evidence="6" id="KW-1185">Reference proteome</keyword>
<reference evidence="4 5" key="1">
    <citation type="journal article" date="2020" name="Front. Microbiol.">
        <title>Single-cell genomics of novel Actinobacteria with the Wood-Ljungdahl pathway discovered in a serpentinizing system.</title>
        <authorList>
            <person name="Merino N."/>
            <person name="Kawai M."/>
            <person name="Boyd E.S."/>
            <person name="Colman D.R."/>
            <person name="McGlynn S.E."/>
            <person name="Nealson K.H."/>
            <person name="Kurokawa K."/>
            <person name="Hongoh Y."/>
        </authorList>
    </citation>
    <scope>NUCLEOTIDE SEQUENCE [LARGE SCALE GENOMIC DNA]</scope>
    <source>
        <strain evidence="1 6">S34</strain>
        <strain evidence="2 4">S44</strain>
        <strain evidence="3 5">S47</strain>
    </source>
</reference>
<dbReference type="RefSeq" id="WP_176231237.1">
    <property type="nucleotide sequence ID" value="NZ_BLRZ01000081.1"/>
</dbReference>
<dbReference type="EMBL" id="BLSC01000033">
    <property type="protein sequence ID" value="GFP36945.1"/>
    <property type="molecule type" value="Genomic_DNA"/>
</dbReference>
<evidence type="ECO:0000313" key="2">
    <source>
        <dbReference type="EMBL" id="GFP36945.1"/>
    </source>
</evidence>
<evidence type="ECO:0000313" key="5">
    <source>
        <dbReference type="Proteomes" id="UP000569018"/>
    </source>
</evidence>
<dbReference type="Gene3D" id="3.10.450.620">
    <property type="entry name" value="JHP933, nucleotidyltransferase-like core domain"/>
    <property type="match status" value="1"/>
</dbReference>
<evidence type="ECO:0000313" key="4">
    <source>
        <dbReference type="Proteomes" id="UP000561271"/>
    </source>
</evidence>
<sequence length="269" mass="31586">MIFPAEISRLSGKTGIRDKTIEKDYILTWILIGLSSSGLRDNLVFKGGTALRKVYIKDYRYSEDLDFTLINHLSAVEILEKFEVIYDIARKSANIPMRLNRREEEREDSLTFYVSYSGPLGASIERNEIKIDVTLKELLQFPTPSLPLFKEYSDQPDDIKVKTYSLEETAIEKLCSLLSSYRKEPRDVYDLWYLLKFNLIGLVFLAQPFEEKCEFKNLDSKDLKAQLDAKEPTYRKLWDQRLRDQVAQLPHFEKVYRETKRYLRGAQLI</sequence>
<comment type="caution">
    <text evidence="2">The sequence shown here is derived from an EMBL/GenBank/DDBJ whole genome shotgun (WGS) entry which is preliminary data.</text>
</comment>
<dbReference type="Pfam" id="PF08843">
    <property type="entry name" value="AbiEii"/>
    <property type="match status" value="1"/>
</dbReference>
<dbReference type="InterPro" id="IPR014942">
    <property type="entry name" value="AbiEii"/>
</dbReference>